<reference evidence="1" key="1">
    <citation type="submission" date="2018-05" db="EMBL/GenBank/DDBJ databases">
        <title>Draft genome of Mucuna pruriens seed.</title>
        <authorList>
            <person name="Nnadi N.E."/>
            <person name="Vos R."/>
            <person name="Hasami M.H."/>
            <person name="Devisetty U.K."/>
            <person name="Aguiy J.C."/>
        </authorList>
    </citation>
    <scope>NUCLEOTIDE SEQUENCE [LARGE SCALE GENOMIC DNA]</scope>
    <source>
        <strain evidence="1">JCA_2017</strain>
    </source>
</reference>
<comment type="caution">
    <text evidence="1">The sequence shown here is derived from an EMBL/GenBank/DDBJ whole genome shotgun (WGS) entry which is preliminary data.</text>
</comment>
<dbReference type="Proteomes" id="UP000257109">
    <property type="component" value="Unassembled WGS sequence"/>
</dbReference>
<dbReference type="EMBL" id="QJKJ01000566">
    <property type="protein sequence ID" value="RDY11832.1"/>
    <property type="molecule type" value="Genomic_DNA"/>
</dbReference>
<gene>
    <name evidence="1" type="ORF">CR513_03452</name>
</gene>
<accession>A0A371I9X3</accession>
<dbReference type="AlphaFoldDB" id="A0A371I9X3"/>
<name>A0A371I9X3_MUCPR</name>
<evidence type="ECO:0000313" key="1">
    <source>
        <dbReference type="EMBL" id="RDY11832.1"/>
    </source>
</evidence>
<evidence type="ECO:0000313" key="2">
    <source>
        <dbReference type="Proteomes" id="UP000257109"/>
    </source>
</evidence>
<keyword evidence="2" id="KW-1185">Reference proteome</keyword>
<sequence>MKNSQNRVIVRARCLIPQTSKSRSERSEDLDNDYLSLMVNKFKKFFKKKNISMHFSQKKMFKKNEQNLATYTCFKCEIAKAKQNYHTFLGRIKMIQAHLENQKMNKKPTYV</sequence>
<organism evidence="1 2">
    <name type="scientific">Mucuna pruriens</name>
    <name type="common">Velvet bean</name>
    <name type="synonym">Dolichos pruriens</name>
    <dbReference type="NCBI Taxonomy" id="157652"/>
    <lineage>
        <taxon>Eukaryota</taxon>
        <taxon>Viridiplantae</taxon>
        <taxon>Streptophyta</taxon>
        <taxon>Embryophyta</taxon>
        <taxon>Tracheophyta</taxon>
        <taxon>Spermatophyta</taxon>
        <taxon>Magnoliopsida</taxon>
        <taxon>eudicotyledons</taxon>
        <taxon>Gunneridae</taxon>
        <taxon>Pentapetalae</taxon>
        <taxon>rosids</taxon>
        <taxon>fabids</taxon>
        <taxon>Fabales</taxon>
        <taxon>Fabaceae</taxon>
        <taxon>Papilionoideae</taxon>
        <taxon>50 kb inversion clade</taxon>
        <taxon>NPAAA clade</taxon>
        <taxon>indigoferoid/millettioid clade</taxon>
        <taxon>Phaseoleae</taxon>
        <taxon>Mucuna</taxon>
    </lineage>
</organism>
<feature type="non-terminal residue" evidence="1">
    <location>
        <position position="1"/>
    </location>
</feature>
<proteinExistence type="predicted"/>
<protein>
    <submittedName>
        <fullName evidence="1">Uncharacterized protein</fullName>
    </submittedName>
</protein>